<keyword evidence="1" id="KW-0472">Membrane</keyword>
<feature type="transmembrane region" description="Helical" evidence="1">
    <location>
        <begin position="28"/>
        <end position="47"/>
    </location>
</feature>
<feature type="non-terminal residue" evidence="2">
    <location>
        <position position="87"/>
    </location>
</feature>
<keyword evidence="1" id="KW-0812">Transmembrane</keyword>
<dbReference type="AlphaFoldDB" id="X1HRA3"/>
<accession>X1HRA3</accession>
<dbReference type="EMBL" id="BARU01028556">
    <property type="protein sequence ID" value="GAH71982.1"/>
    <property type="molecule type" value="Genomic_DNA"/>
</dbReference>
<reference evidence="2" key="1">
    <citation type="journal article" date="2014" name="Front. Microbiol.">
        <title>High frequency of phylogenetically diverse reductive dehalogenase-homologous genes in deep subseafloor sedimentary metagenomes.</title>
        <authorList>
            <person name="Kawai M."/>
            <person name="Futagami T."/>
            <person name="Toyoda A."/>
            <person name="Takaki Y."/>
            <person name="Nishi S."/>
            <person name="Hori S."/>
            <person name="Arai W."/>
            <person name="Tsubouchi T."/>
            <person name="Morono Y."/>
            <person name="Uchiyama I."/>
            <person name="Ito T."/>
            <person name="Fujiyama A."/>
            <person name="Inagaki F."/>
            <person name="Takami H."/>
        </authorList>
    </citation>
    <scope>NUCLEOTIDE SEQUENCE</scope>
    <source>
        <strain evidence="2">Expedition CK06-06</strain>
    </source>
</reference>
<evidence type="ECO:0000256" key="1">
    <source>
        <dbReference type="SAM" id="Phobius"/>
    </source>
</evidence>
<sequence>MILMKKESLKNWFVRVFAKDIDLSKNSLVYLFFSLLAIFLVIEAFLYKYALKTEMASVITIEIVVLLFILAISFLTSVILVDKIKKK</sequence>
<keyword evidence="1" id="KW-1133">Transmembrane helix</keyword>
<name>X1HRA3_9ZZZZ</name>
<gene>
    <name evidence="2" type="ORF">S03H2_45560</name>
</gene>
<organism evidence="2">
    <name type="scientific">marine sediment metagenome</name>
    <dbReference type="NCBI Taxonomy" id="412755"/>
    <lineage>
        <taxon>unclassified sequences</taxon>
        <taxon>metagenomes</taxon>
        <taxon>ecological metagenomes</taxon>
    </lineage>
</organism>
<evidence type="ECO:0000313" key="2">
    <source>
        <dbReference type="EMBL" id="GAH71982.1"/>
    </source>
</evidence>
<feature type="transmembrane region" description="Helical" evidence="1">
    <location>
        <begin position="59"/>
        <end position="81"/>
    </location>
</feature>
<protein>
    <submittedName>
        <fullName evidence="2">Uncharacterized protein</fullName>
    </submittedName>
</protein>
<proteinExistence type="predicted"/>
<comment type="caution">
    <text evidence="2">The sequence shown here is derived from an EMBL/GenBank/DDBJ whole genome shotgun (WGS) entry which is preliminary data.</text>
</comment>